<evidence type="ECO:0000313" key="2">
    <source>
        <dbReference type="Proteomes" id="UP000009097"/>
    </source>
</evidence>
<proteinExistence type="predicted"/>
<dbReference type="RefSeq" id="XP_018248918.1">
    <property type="nucleotide sequence ID" value="XM_018400703.1"/>
</dbReference>
<name>A0A0J9VIG3_FUSO4</name>
<dbReference type="AlphaFoldDB" id="A0A0J9VIG3"/>
<sequence>MANSNNGLQVQMVEQLNDLIAHRLETVRVYICWLATFTVAEQIQSDDAVSFG</sequence>
<reference evidence="1" key="1">
    <citation type="submission" date="2007-04" db="EMBL/GenBank/DDBJ databases">
        <authorList>
            <consortium name="The Broad Institute Genome Sequencing Platform"/>
            <person name="Birren B."/>
            <person name="Lander E."/>
            <person name="Galagan J."/>
            <person name="Nusbaum C."/>
            <person name="Devon K."/>
            <person name="Ma L.-J."/>
            <person name="Jaffe D."/>
            <person name="Butler J."/>
            <person name="Alvarez P."/>
            <person name="Gnerre S."/>
            <person name="Grabherr M."/>
            <person name="Kleber M."/>
            <person name="Mauceli E."/>
            <person name="Brockman W."/>
            <person name="MacCallum I.A."/>
            <person name="Young S."/>
            <person name="LaButti K."/>
            <person name="DeCaprio D."/>
            <person name="Crawford M."/>
            <person name="Koehrsen M."/>
            <person name="Engels R."/>
            <person name="Montgomery P."/>
            <person name="Pearson M."/>
            <person name="Howarth C."/>
            <person name="Larson L."/>
            <person name="White J."/>
            <person name="O'Leary S."/>
            <person name="Kodira C."/>
            <person name="Zeng Q."/>
            <person name="Yandava C."/>
            <person name="Alvarado L."/>
            <person name="Kistler C."/>
            <person name="Shim W.-B."/>
            <person name="Kang S."/>
            <person name="Woloshuk C."/>
        </authorList>
    </citation>
    <scope>NUCLEOTIDE SEQUENCE</scope>
    <source>
        <strain evidence="1">4287</strain>
    </source>
</reference>
<dbReference type="EMBL" id="DS231709">
    <property type="protein sequence ID" value="KNB10873.1"/>
    <property type="molecule type" value="Genomic_DNA"/>
</dbReference>
<dbReference type="VEuPathDB" id="FungiDB:FOXG_20419"/>
<dbReference type="KEGG" id="fox:FOXG_20419"/>
<protein>
    <submittedName>
        <fullName evidence="1">Uncharacterized protein</fullName>
    </submittedName>
</protein>
<gene>
    <name evidence="1" type="ORF">FOXG_20419</name>
</gene>
<dbReference type="GeneID" id="28961125"/>
<accession>A0A0J9VIG3</accession>
<evidence type="ECO:0000313" key="1">
    <source>
        <dbReference type="EMBL" id="KNB10873.1"/>
    </source>
</evidence>
<dbReference type="Proteomes" id="UP000009097">
    <property type="component" value="Unassembled WGS sequence"/>
</dbReference>
<organism evidence="1 2">
    <name type="scientific">Fusarium oxysporum f. sp. lycopersici (strain 4287 / CBS 123668 / FGSC 9935 / NRRL 34936)</name>
    <name type="common">Fusarium vascular wilt of tomato</name>
    <dbReference type="NCBI Taxonomy" id="426428"/>
    <lineage>
        <taxon>Eukaryota</taxon>
        <taxon>Fungi</taxon>
        <taxon>Dikarya</taxon>
        <taxon>Ascomycota</taxon>
        <taxon>Pezizomycotina</taxon>
        <taxon>Sordariomycetes</taxon>
        <taxon>Hypocreomycetidae</taxon>
        <taxon>Hypocreales</taxon>
        <taxon>Nectriaceae</taxon>
        <taxon>Fusarium</taxon>
        <taxon>Fusarium oxysporum species complex</taxon>
    </lineage>
</organism>
<reference evidence="1" key="2">
    <citation type="journal article" date="2010" name="Nature">
        <title>Comparative genomics reveals mobile pathogenicity chromosomes in Fusarium.</title>
        <authorList>
            <person name="Ma L.J."/>
            <person name="van der Does H.C."/>
            <person name="Borkovich K.A."/>
            <person name="Coleman J.J."/>
            <person name="Daboussi M.J."/>
            <person name="Di Pietro A."/>
            <person name="Dufresne M."/>
            <person name="Freitag M."/>
            <person name="Grabherr M."/>
            <person name="Henrissat B."/>
            <person name="Houterman P.M."/>
            <person name="Kang S."/>
            <person name="Shim W.B."/>
            <person name="Woloshuk C."/>
            <person name="Xie X."/>
            <person name="Xu J.R."/>
            <person name="Antoniw J."/>
            <person name="Baker S.E."/>
            <person name="Bluhm B.H."/>
            <person name="Breakspear A."/>
            <person name="Brown D.W."/>
            <person name="Butchko R.A."/>
            <person name="Chapman S."/>
            <person name="Coulson R."/>
            <person name="Coutinho P.M."/>
            <person name="Danchin E.G."/>
            <person name="Diener A."/>
            <person name="Gale L.R."/>
            <person name="Gardiner D.M."/>
            <person name="Goff S."/>
            <person name="Hammond-Kosack K.E."/>
            <person name="Hilburn K."/>
            <person name="Hua-Van A."/>
            <person name="Jonkers W."/>
            <person name="Kazan K."/>
            <person name="Kodira C.D."/>
            <person name="Koehrsen M."/>
            <person name="Kumar L."/>
            <person name="Lee Y.H."/>
            <person name="Li L."/>
            <person name="Manners J.M."/>
            <person name="Miranda-Saavedra D."/>
            <person name="Mukherjee M."/>
            <person name="Park G."/>
            <person name="Park J."/>
            <person name="Park S.Y."/>
            <person name="Proctor R.H."/>
            <person name="Regev A."/>
            <person name="Ruiz-Roldan M.C."/>
            <person name="Sain D."/>
            <person name="Sakthikumar S."/>
            <person name="Sykes S."/>
            <person name="Schwartz D.C."/>
            <person name="Turgeon B.G."/>
            <person name="Wapinski I."/>
            <person name="Yoder O."/>
            <person name="Young S."/>
            <person name="Zeng Q."/>
            <person name="Zhou S."/>
            <person name="Galagan J."/>
            <person name="Cuomo C.A."/>
            <person name="Kistler H.C."/>
            <person name="Rep M."/>
        </authorList>
    </citation>
    <scope>NUCLEOTIDE SEQUENCE [LARGE SCALE GENOMIC DNA]</scope>
    <source>
        <strain evidence="1">4287</strain>
    </source>
</reference>